<keyword evidence="4" id="KW-1185">Reference proteome</keyword>
<evidence type="ECO:0000256" key="1">
    <source>
        <dbReference type="SAM" id="MobiDB-lite"/>
    </source>
</evidence>
<keyword evidence="2" id="KW-0812">Transmembrane</keyword>
<evidence type="ECO:0000313" key="3">
    <source>
        <dbReference type="EMBL" id="WAR01682.1"/>
    </source>
</evidence>
<evidence type="ECO:0000313" key="4">
    <source>
        <dbReference type="Proteomes" id="UP001164746"/>
    </source>
</evidence>
<proteinExistence type="predicted"/>
<gene>
    <name evidence="3" type="ORF">MAR_008240</name>
</gene>
<keyword evidence="2" id="KW-0472">Membrane</keyword>
<evidence type="ECO:0000256" key="2">
    <source>
        <dbReference type="SAM" id="Phobius"/>
    </source>
</evidence>
<feature type="region of interest" description="Disordered" evidence="1">
    <location>
        <begin position="62"/>
        <end position="88"/>
    </location>
</feature>
<organism evidence="3 4">
    <name type="scientific">Mya arenaria</name>
    <name type="common">Soft-shell clam</name>
    <dbReference type="NCBI Taxonomy" id="6604"/>
    <lineage>
        <taxon>Eukaryota</taxon>
        <taxon>Metazoa</taxon>
        <taxon>Spiralia</taxon>
        <taxon>Lophotrochozoa</taxon>
        <taxon>Mollusca</taxon>
        <taxon>Bivalvia</taxon>
        <taxon>Autobranchia</taxon>
        <taxon>Heteroconchia</taxon>
        <taxon>Euheterodonta</taxon>
        <taxon>Imparidentia</taxon>
        <taxon>Neoheterodontei</taxon>
        <taxon>Myida</taxon>
        <taxon>Myoidea</taxon>
        <taxon>Myidae</taxon>
        <taxon>Mya</taxon>
    </lineage>
</organism>
<keyword evidence="2" id="KW-1133">Transmembrane helix</keyword>
<reference evidence="3" key="1">
    <citation type="submission" date="2022-11" db="EMBL/GenBank/DDBJ databases">
        <title>Centuries of genome instability and evolution in soft-shell clam transmissible cancer (bioRxiv).</title>
        <authorList>
            <person name="Hart S.F.M."/>
            <person name="Yonemitsu M.A."/>
            <person name="Giersch R.M."/>
            <person name="Beal B.F."/>
            <person name="Arriagada G."/>
            <person name="Davis B.W."/>
            <person name="Ostrander E.A."/>
            <person name="Goff S.P."/>
            <person name="Metzger M.J."/>
        </authorList>
    </citation>
    <scope>NUCLEOTIDE SEQUENCE</scope>
    <source>
        <strain evidence="3">MELC-2E11</strain>
        <tissue evidence="3">Siphon/mantle</tissue>
    </source>
</reference>
<protein>
    <submittedName>
        <fullName evidence="3">Uncharacterized protein</fullName>
    </submittedName>
</protein>
<feature type="transmembrane region" description="Helical" evidence="2">
    <location>
        <begin position="129"/>
        <end position="147"/>
    </location>
</feature>
<dbReference type="Proteomes" id="UP001164746">
    <property type="component" value="Chromosome 4"/>
</dbReference>
<feature type="compositionally biased region" description="Basic and acidic residues" evidence="1">
    <location>
        <begin position="70"/>
        <end position="88"/>
    </location>
</feature>
<dbReference type="EMBL" id="CP111015">
    <property type="protein sequence ID" value="WAR01682.1"/>
    <property type="molecule type" value="Genomic_DNA"/>
</dbReference>
<accession>A0ABY7DY17</accession>
<name>A0ABY7DY17_MYAAR</name>
<sequence length="155" mass="17127">MDNLLAGFLLDHFKANGIELISDYDGMAGSYVTVSAGIVLWVTAANIVSQCTVDITSRVGPILQPRRPRSGADDTRSNTKSLSEKKYTKEDLGEKKKAWEGNDGNYDVKGENIAYTYEECAFIFDRVNFFVFLIVQTATTTAFFIALQMGGANQF</sequence>